<keyword evidence="4" id="KW-0964">Secreted</keyword>
<dbReference type="InterPro" id="IPR010133">
    <property type="entry name" value="Bacteriocin_signal_seq"/>
</dbReference>
<sequence>MNKKESIKQFNVLSTEELEKISGGGNNWLNAFWNNFLNLRRLTESSTSQWS</sequence>
<proteinExistence type="inferred from homology"/>
<comment type="function">
    <text evidence="1">Acts as a pheromone, induces cells to develop competence for genetic transformation.</text>
</comment>
<keyword evidence="6" id="KW-0178">Competence</keyword>
<dbReference type="Pfam" id="PF03047">
    <property type="entry name" value="ComC"/>
    <property type="match status" value="1"/>
</dbReference>
<dbReference type="AlphaFoldDB" id="A0A5B0DMJ6"/>
<dbReference type="Proteomes" id="UP000323039">
    <property type="component" value="Unassembled WGS sequence"/>
</dbReference>
<dbReference type="GO" id="GO:0030420">
    <property type="term" value="P:establishment of competence for transformation"/>
    <property type="evidence" value="ECO:0007669"/>
    <property type="project" value="UniProtKB-KW"/>
</dbReference>
<keyword evidence="5" id="KW-0588">Pheromone</keyword>
<evidence type="ECO:0000256" key="4">
    <source>
        <dbReference type="ARBA" id="ARBA00022525"/>
    </source>
</evidence>
<evidence type="ECO:0000256" key="5">
    <source>
        <dbReference type="ARBA" id="ARBA00023044"/>
    </source>
</evidence>
<protein>
    <submittedName>
        <fullName evidence="7">ComC/BlpC family leader-containing pheromone/bacteriocin</fullName>
    </submittedName>
</protein>
<accession>A0A5B0DMJ6</accession>
<dbReference type="EMBL" id="VSJJ01000001">
    <property type="protein sequence ID" value="KAA0967155.1"/>
    <property type="molecule type" value="Genomic_DNA"/>
</dbReference>
<name>A0A5B0DMJ6_STRCR</name>
<comment type="similarity">
    <text evidence="3">Belongs to the ComC family.</text>
</comment>
<dbReference type="GO" id="GO:0005186">
    <property type="term" value="F:pheromone activity"/>
    <property type="evidence" value="ECO:0007669"/>
    <property type="project" value="UniProtKB-KW"/>
</dbReference>
<comment type="subcellular location">
    <subcellularLocation>
        <location evidence="2">Secreted</location>
    </subcellularLocation>
</comment>
<dbReference type="NCBIfam" id="TIGR01847">
    <property type="entry name" value="bacteriocin_sig"/>
    <property type="match status" value="1"/>
</dbReference>
<evidence type="ECO:0000256" key="2">
    <source>
        <dbReference type="ARBA" id="ARBA00004613"/>
    </source>
</evidence>
<evidence type="ECO:0000313" key="7">
    <source>
        <dbReference type="EMBL" id="KAA0967155.1"/>
    </source>
</evidence>
<dbReference type="RefSeq" id="WP_149517199.1">
    <property type="nucleotide sequence ID" value="NZ_VSJJ01000001.1"/>
</dbReference>
<evidence type="ECO:0000256" key="6">
    <source>
        <dbReference type="ARBA" id="ARBA00023287"/>
    </source>
</evidence>
<dbReference type="GO" id="GO:0005576">
    <property type="term" value="C:extracellular region"/>
    <property type="evidence" value="ECO:0007669"/>
    <property type="project" value="UniProtKB-SubCell"/>
</dbReference>
<evidence type="ECO:0000313" key="8">
    <source>
        <dbReference type="Proteomes" id="UP000323039"/>
    </source>
</evidence>
<evidence type="ECO:0000256" key="1">
    <source>
        <dbReference type="ARBA" id="ARBA00002667"/>
    </source>
</evidence>
<evidence type="ECO:0000256" key="3">
    <source>
        <dbReference type="ARBA" id="ARBA00009039"/>
    </source>
</evidence>
<organism evidence="7 8">
    <name type="scientific">Streptococcus cristatus</name>
    <dbReference type="NCBI Taxonomy" id="45634"/>
    <lineage>
        <taxon>Bacteria</taxon>
        <taxon>Bacillati</taxon>
        <taxon>Bacillota</taxon>
        <taxon>Bacilli</taxon>
        <taxon>Lactobacillales</taxon>
        <taxon>Streptococcaceae</taxon>
        <taxon>Streptococcus</taxon>
    </lineage>
</organism>
<gene>
    <name evidence="7" type="ORF">FXF62_00285</name>
</gene>
<reference evidence="7 8" key="1">
    <citation type="submission" date="2019-08" db="EMBL/GenBank/DDBJ databases">
        <title>Genome sequence and analysis of Streptococcus cristatus strain S22 isolated from throat swab of children scarlet fever in Hangzhou, China.</title>
        <authorList>
            <person name="Huang Y."/>
            <person name="Xie L."/>
        </authorList>
    </citation>
    <scope>NUCLEOTIDE SEQUENCE [LARGE SCALE GENOMIC DNA]</scope>
    <source>
        <strain evidence="7 8">S22</strain>
    </source>
</reference>
<comment type="caution">
    <text evidence="7">The sequence shown here is derived from an EMBL/GenBank/DDBJ whole genome shotgun (WGS) entry which is preliminary data.</text>
</comment>
<dbReference type="InterPro" id="IPR004288">
    <property type="entry name" value="Competence_ComC"/>
</dbReference>